<sequence length="307" mass="31788">MTVVQVGPLMPFLESALASDYAARRLPDTFADGAFDDVTIAVTSGRVGVGAALMSRLPALRAVINFGVGYDTTDVAEATRRGIVVSNTPDVLDDCVADTALGLIIDVMRGLSAADRYVRRGDWPAHGNPPLARKVSGARVGILGLGRIGLAIARRLDGFGCDISYHNRSPRDVPYRYAPSPAALAADVDVLVVAVSGGPNTRHLVSAEVIDALGADAFLVNVARGSAVDETALVSALVGGRLAGAGLDTFADEPHVPAALLTLDRVVLTPHLGSGTSETRRAMSDLTLANLARFVKDGTLVTPVAGS</sequence>
<dbReference type="OrthoDB" id="9793626at2"/>
<evidence type="ECO:0000256" key="1">
    <source>
        <dbReference type="ARBA" id="ARBA00005854"/>
    </source>
</evidence>
<dbReference type="Gene3D" id="3.40.50.720">
    <property type="entry name" value="NAD(P)-binding Rossmann-like Domain"/>
    <property type="match status" value="2"/>
</dbReference>
<dbReference type="SUPFAM" id="SSF52283">
    <property type="entry name" value="Formate/glycerate dehydrogenase catalytic domain-like"/>
    <property type="match status" value="1"/>
</dbReference>
<keyword evidence="3 5" id="KW-0560">Oxidoreductase</keyword>
<dbReference type="PANTHER" id="PTHR10996:SF178">
    <property type="entry name" value="2-HYDROXYACID DEHYDROGENASE YGL185C-RELATED"/>
    <property type="match status" value="1"/>
</dbReference>
<evidence type="ECO:0000259" key="7">
    <source>
        <dbReference type="Pfam" id="PF02826"/>
    </source>
</evidence>
<evidence type="ECO:0000259" key="6">
    <source>
        <dbReference type="Pfam" id="PF00389"/>
    </source>
</evidence>
<dbReference type="GO" id="GO:0030267">
    <property type="term" value="F:glyoxylate reductase (NADPH) activity"/>
    <property type="evidence" value="ECO:0007669"/>
    <property type="project" value="TreeGrafter"/>
</dbReference>
<keyword evidence="2" id="KW-0521">NADP</keyword>
<name>A0A1H1THZ4_9ACTN</name>
<evidence type="ECO:0000256" key="4">
    <source>
        <dbReference type="ARBA" id="ARBA00023027"/>
    </source>
</evidence>
<dbReference type="InterPro" id="IPR050223">
    <property type="entry name" value="D-isomer_2-hydroxyacid_DH"/>
</dbReference>
<dbReference type="STRING" id="113562.SAMN04489716_1145"/>
<dbReference type="RefSeq" id="WP_092542266.1">
    <property type="nucleotide sequence ID" value="NZ_BOMJ01000020.1"/>
</dbReference>
<keyword evidence="9" id="KW-1185">Reference proteome</keyword>
<dbReference type="InterPro" id="IPR029752">
    <property type="entry name" value="D-isomer_DH_CS1"/>
</dbReference>
<gene>
    <name evidence="8" type="ORF">SAMN04489716_1145</name>
</gene>
<protein>
    <submittedName>
        <fullName evidence="8">Lactate dehydrogenase</fullName>
    </submittedName>
</protein>
<dbReference type="GO" id="GO:0016618">
    <property type="term" value="F:hydroxypyruvate reductase [NAD(P)H] activity"/>
    <property type="evidence" value="ECO:0007669"/>
    <property type="project" value="TreeGrafter"/>
</dbReference>
<dbReference type="GO" id="GO:0051287">
    <property type="term" value="F:NAD binding"/>
    <property type="evidence" value="ECO:0007669"/>
    <property type="project" value="InterPro"/>
</dbReference>
<dbReference type="EMBL" id="LT629758">
    <property type="protein sequence ID" value="SDS59833.1"/>
    <property type="molecule type" value="Genomic_DNA"/>
</dbReference>
<keyword evidence="4" id="KW-0520">NAD</keyword>
<dbReference type="PANTHER" id="PTHR10996">
    <property type="entry name" value="2-HYDROXYACID DEHYDROGENASE-RELATED"/>
    <property type="match status" value="1"/>
</dbReference>
<comment type="similarity">
    <text evidence="1 5">Belongs to the D-isomer specific 2-hydroxyacid dehydrogenase family.</text>
</comment>
<evidence type="ECO:0000313" key="8">
    <source>
        <dbReference type="EMBL" id="SDS59833.1"/>
    </source>
</evidence>
<organism evidence="8 9">
    <name type="scientific">Actinoplanes derwentensis</name>
    <dbReference type="NCBI Taxonomy" id="113562"/>
    <lineage>
        <taxon>Bacteria</taxon>
        <taxon>Bacillati</taxon>
        <taxon>Actinomycetota</taxon>
        <taxon>Actinomycetes</taxon>
        <taxon>Micromonosporales</taxon>
        <taxon>Micromonosporaceae</taxon>
        <taxon>Actinoplanes</taxon>
    </lineage>
</organism>
<evidence type="ECO:0000313" key="9">
    <source>
        <dbReference type="Proteomes" id="UP000198688"/>
    </source>
</evidence>
<dbReference type="PROSITE" id="PS00065">
    <property type="entry name" value="D_2_HYDROXYACID_DH_1"/>
    <property type="match status" value="1"/>
</dbReference>
<feature type="domain" description="D-isomer specific 2-hydroxyacid dehydrogenase NAD-binding" evidence="7">
    <location>
        <begin position="101"/>
        <end position="273"/>
    </location>
</feature>
<evidence type="ECO:0000256" key="3">
    <source>
        <dbReference type="ARBA" id="ARBA00023002"/>
    </source>
</evidence>
<dbReference type="AlphaFoldDB" id="A0A1H1THZ4"/>
<dbReference type="InterPro" id="IPR036291">
    <property type="entry name" value="NAD(P)-bd_dom_sf"/>
</dbReference>
<dbReference type="GO" id="GO:0005829">
    <property type="term" value="C:cytosol"/>
    <property type="evidence" value="ECO:0007669"/>
    <property type="project" value="TreeGrafter"/>
</dbReference>
<dbReference type="CDD" id="cd12156">
    <property type="entry name" value="HPPR"/>
    <property type="match status" value="1"/>
</dbReference>
<dbReference type="Pfam" id="PF02826">
    <property type="entry name" value="2-Hacid_dh_C"/>
    <property type="match status" value="1"/>
</dbReference>
<evidence type="ECO:0000256" key="5">
    <source>
        <dbReference type="RuleBase" id="RU003719"/>
    </source>
</evidence>
<feature type="domain" description="D-isomer specific 2-hydroxyacid dehydrogenase catalytic" evidence="6">
    <location>
        <begin position="35"/>
        <end position="304"/>
    </location>
</feature>
<dbReference type="Pfam" id="PF00389">
    <property type="entry name" value="2-Hacid_dh"/>
    <property type="match status" value="1"/>
</dbReference>
<accession>A0A1H1THZ4</accession>
<evidence type="ECO:0000256" key="2">
    <source>
        <dbReference type="ARBA" id="ARBA00022857"/>
    </source>
</evidence>
<dbReference type="FunFam" id="3.40.50.720:FF:000213">
    <property type="entry name" value="Putative 2-hydroxyacid dehydrogenase"/>
    <property type="match status" value="1"/>
</dbReference>
<dbReference type="SUPFAM" id="SSF51735">
    <property type="entry name" value="NAD(P)-binding Rossmann-fold domains"/>
    <property type="match status" value="1"/>
</dbReference>
<dbReference type="Proteomes" id="UP000198688">
    <property type="component" value="Chromosome I"/>
</dbReference>
<reference evidence="8 9" key="1">
    <citation type="submission" date="2016-10" db="EMBL/GenBank/DDBJ databases">
        <authorList>
            <person name="de Groot N.N."/>
        </authorList>
    </citation>
    <scope>NUCLEOTIDE SEQUENCE [LARGE SCALE GENOMIC DNA]</scope>
    <source>
        <strain evidence="8 9">DSM 43941</strain>
    </source>
</reference>
<dbReference type="InterPro" id="IPR006139">
    <property type="entry name" value="D-isomer_2_OHA_DH_cat_dom"/>
</dbReference>
<proteinExistence type="inferred from homology"/>
<dbReference type="InterPro" id="IPR006140">
    <property type="entry name" value="D-isomer_DH_NAD-bd"/>
</dbReference>